<sequence>MKKLGKIRYIMCVLGAAMLIASSCTDNYKEWNTDPTEVPEYMLVGLMKIGNFFPAMQIDVIPTSDVDANQFQRAQNLCGDMHSGYMTPIGTWGSNSACHYNLRYDKWNDVAFKVAFTNVMPAWKQIHDNGKDEFPEAYAVAQILKVAAMHRITDIYGPLPYLQFGHGGLETPYDSQENIYKSFFEDLDEAITELQNYITVHPGSKPLSKYDLVYGGDFTKWLKFANSLKLRLAMRTCYVEGFEVNGKTSRKLAEEAVKNGVITENGENALLQSGNGISVFHPLKICWDNYEDVRMGADMESIMKGYSDPRLSKFFQESEYGEVGDKYHGARLGVDITNKTNYIKLSAPNIFAETPVLWMCAAEIYFLRAEGRLRGWSMGGETEDLYNMGITKSFEQWGVALGDYLTRGDDYTPMQFTAPSGTTGNTIAASTITIAWNAVDREEKKLERIITQKWIAMFPEGQEAWSEHRRTGYPRLFNLYGTNASSGQVENSGPRRIPFPSTEYDTNTTEVNKAVTDFLGGNDYGNVKLWWDKK</sequence>
<organism evidence="2 3">
    <name type="scientific">Bacteroides difficilis</name>
    <dbReference type="NCBI Taxonomy" id="2763021"/>
    <lineage>
        <taxon>Bacteria</taxon>
        <taxon>Pseudomonadati</taxon>
        <taxon>Bacteroidota</taxon>
        <taxon>Bacteroidia</taxon>
        <taxon>Bacteroidales</taxon>
        <taxon>Bacteroidaceae</taxon>
        <taxon>Bacteroides</taxon>
    </lineage>
</organism>
<comment type="caution">
    <text evidence="2">The sequence shown here is derived from an EMBL/GenBank/DDBJ whole genome shotgun (WGS) entry which is preliminary data.</text>
</comment>
<evidence type="ECO:0000256" key="1">
    <source>
        <dbReference type="SAM" id="SignalP"/>
    </source>
</evidence>
<evidence type="ECO:0000313" key="3">
    <source>
        <dbReference type="Proteomes" id="UP000600600"/>
    </source>
</evidence>
<dbReference type="SUPFAM" id="SSF48452">
    <property type="entry name" value="TPR-like"/>
    <property type="match status" value="1"/>
</dbReference>
<gene>
    <name evidence="2" type="ORF">H8S67_10170</name>
</gene>
<dbReference type="PROSITE" id="PS51257">
    <property type="entry name" value="PROKAR_LIPOPROTEIN"/>
    <property type="match status" value="1"/>
</dbReference>
<dbReference type="RefSeq" id="WP_186967223.1">
    <property type="nucleotide sequence ID" value="NZ_JACOOE010000004.1"/>
</dbReference>
<reference evidence="2 3" key="1">
    <citation type="submission" date="2020-08" db="EMBL/GenBank/DDBJ databases">
        <title>Genome public.</title>
        <authorList>
            <person name="Liu C."/>
            <person name="Sun Q."/>
        </authorList>
    </citation>
    <scope>NUCLEOTIDE SEQUENCE [LARGE SCALE GENOMIC DNA]</scope>
    <source>
        <strain evidence="2 3">M27</strain>
    </source>
</reference>
<protein>
    <submittedName>
        <fullName evidence="2">SusD/RagB family nutrient-binding outer membrane lipoprotein</fullName>
    </submittedName>
</protein>
<feature type="chain" id="PRO_5046461753" evidence="1">
    <location>
        <begin position="29"/>
        <end position="534"/>
    </location>
</feature>
<dbReference type="Proteomes" id="UP000600600">
    <property type="component" value="Unassembled WGS sequence"/>
</dbReference>
<dbReference type="EMBL" id="JACOOE010000004">
    <property type="protein sequence ID" value="MBC5605033.1"/>
    <property type="molecule type" value="Genomic_DNA"/>
</dbReference>
<proteinExistence type="predicted"/>
<dbReference type="Gene3D" id="1.25.40.390">
    <property type="match status" value="1"/>
</dbReference>
<keyword evidence="3" id="KW-1185">Reference proteome</keyword>
<dbReference type="Pfam" id="PF12741">
    <property type="entry name" value="SusD-like"/>
    <property type="match status" value="1"/>
</dbReference>
<dbReference type="InterPro" id="IPR011990">
    <property type="entry name" value="TPR-like_helical_dom_sf"/>
</dbReference>
<dbReference type="InterPro" id="IPR024302">
    <property type="entry name" value="SusD-like"/>
</dbReference>
<keyword evidence="2" id="KW-0449">Lipoprotein</keyword>
<evidence type="ECO:0000313" key="2">
    <source>
        <dbReference type="EMBL" id="MBC5605033.1"/>
    </source>
</evidence>
<name>A0ABR7CB67_9BACE</name>
<feature type="signal peptide" evidence="1">
    <location>
        <begin position="1"/>
        <end position="28"/>
    </location>
</feature>
<accession>A0ABR7CB67</accession>
<keyword evidence="1" id="KW-0732">Signal</keyword>